<evidence type="ECO:0000256" key="1">
    <source>
        <dbReference type="ARBA" id="ARBA00004651"/>
    </source>
</evidence>
<evidence type="ECO:0000313" key="11">
    <source>
        <dbReference type="Proteomes" id="UP000536746"/>
    </source>
</evidence>
<dbReference type="PANTHER" id="PTHR33545">
    <property type="entry name" value="UPF0750 MEMBRANE PROTEIN YITT-RELATED"/>
    <property type="match status" value="1"/>
</dbReference>
<feature type="transmembrane region" description="Helical" evidence="7">
    <location>
        <begin position="55"/>
        <end position="85"/>
    </location>
</feature>
<evidence type="ECO:0000313" key="9">
    <source>
        <dbReference type="EMBL" id="OWY27031.1"/>
    </source>
</evidence>
<gene>
    <name evidence="9" type="ORF">CEJ42_20595</name>
    <name evidence="8" type="ORF">HNO84_20570</name>
</gene>
<evidence type="ECO:0000256" key="2">
    <source>
        <dbReference type="ARBA" id="ARBA00022475"/>
    </source>
</evidence>
<dbReference type="Proteomes" id="UP000536746">
    <property type="component" value="Unassembled WGS sequence"/>
</dbReference>
<reference evidence="9 10" key="1">
    <citation type="submission" date="2017-06" db="EMBL/GenBank/DDBJ databases">
        <title>Herbaspirillum phytohormonus sp. nov., isolated from the root nodule of Robinia pseudoacacia in lead-zinc mine.</title>
        <authorList>
            <person name="Fan M."/>
            <person name="Lin Y."/>
        </authorList>
    </citation>
    <scope>NUCLEOTIDE SEQUENCE [LARGE SCALE GENOMIC DNA]</scope>
    <source>
        <strain evidence="9 10">HZ10</strain>
    </source>
</reference>
<feature type="transmembrane region" description="Helical" evidence="7">
    <location>
        <begin position="145"/>
        <end position="165"/>
    </location>
</feature>
<dbReference type="RefSeq" id="WP_079215936.1">
    <property type="nucleotide sequence ID" value="NZ_CP018845.1"/>
</dbReference>
<keyword evidence="2" id="KW-1003">Cell membrane</keyword>
<dbReference type="PANTHER" id="PTHR33545:SF5">
    <property type="entry name" value="UPF0750 MEMBRANE PROTEIN YITT"/>
    <property type="match status" value="1"/>
</dbReference>
<feature type="transmembrane region" description="Helical" evidence="7">
    <location>
        <begin position="121"/>
        <end position="139"/>
    </location>
</feature>
<evidence type="ECO:0000313" key="8">
    <source>
        <dbReference type="EMBL" id="NUU04011.1"/>
    </source>
</evidence>
<dbReference type="OrthoDB" id="3296441at2"/>
<evidence type="ECO:0000256" key="6">
    <source>
        <dbReference type="SAM" id="MobiDB-lite"/>
    </source>
</evidence>
<dbReference type="EMBL" id="JABFMT010000032">
    <property type="protein sequence ID" value="NUU04011.1"/>
    <property type="molecule type" value="Genomic_DNA"/>
</dbReference>
<evidence type="ECO:0000256" key="5">
    <source>
        <dbReference type="ARBA" id="ARBA00023136"/>
    </source>
</evidence>
<evidence type="ECO:0000313" key="10">
    <source>
        <dbReference type="Proteomes" id="UP000197596"/>
    </source>
</evidence>
<comment type="caution">
    <text evidence="9">The sequence shown here is derived from an EMBL/GenBank/DDBJ whole genome shotgun (WGS) entry which is preliminary data.</text>
</comment>
<evidence type="ECO:0000256" key="4">
    <source>
        <dbReference type="ARBA" id="ARBA00022989"/>
    </source>
</evidence>
<keyword evidence="5 7" id="KW-0472">Membrane</keyword>
<accession>A0A246WM32</accession>
<protein>
    <submittedName>
        <fullName evidence="8">YitT family protein</fullName>
    </submittedName>
</protein>
<feature type="transmembrane region" description="Helical" evidence="7">
    <location>
        <begin position="97"/>
        <end position="114"/>
    </location>
</feature>
<organism evidence="9 10">
    <name type="scientific">Herbaspirillum robiniae</name>
    <dbReference type="NCBI Taxonomy" id="2014887"/>
    <lineage>
        <taxon>Bacteria</taxon>
        <taxon>Pseudomonadati</taxon>
        <taxon>Pseudomonadota</taxon>
        <taxon>Betaproteobacteria</taxon>
        <taxon>Burkholderiales</taxon>
        <taxon>Oxalobacteraceae</taxon>
        <taxon>Herbaspirillum</taxon>
    </lineage>
</organism>
<sequence length="238" mass="24828">MYSSTRRHSVGDRPEAPRSALNGANPSHRTAANSPDASGQVQLVPHNAWDDIYGLYLGVLFSAMGISLLAKGGLITGGIAGMALLSSQLTGMAPAPLVPLINIPFIVFSFLAMGRFFASKSIIVSVAIGGVVAGIDHWLNVSGVGSGFAAIAGGTFLGMGILCLARHNASMGGTGAVTLWIQRRYRINAGISQLAFDLVLFALAAASLPLVKVLWSILGTVAMNAMLIVWHKPGRYRG</sequence>
<evidence type="ECO:0000256" key="3">
    <source>
        <dbReference type="ARBA" id="ARBA00022692"/>
    </source>
</evidence>
<name>A0A246WM32_9BURK</name>
<keyword evidence="4 7" id="KW-1133">Transmembrane helix</keyword>
<dbReference type="EMBL" id="NJGU01000013">
    <property type="protein sequence ID" value="OWY27031.1"/>
    <property type="molecule type" value="Genomic_DNA"/>
</dbReference>
<proteinExistence type="predicted"/>
<dbReference type="InterPro" id="IPR003740">
    <property type="entry name" value="YitT"/>
</dbReference>
<evidence type="ECO:0000256" key="7">
    <source>
        <dbReference type="SAM" id="Phobius"/>
    </source>
</evidence>
<feature type="transmembrane region" description="Helical" evidence="7">
    <location>
        <begin position="213"/>
        <end position="230"/>
    </location>
</feature>
<feature type="compositionally biased region" description="Polar residues" evidence="6">
    <location>
        <begin position="22"/>
        <end position="39"/>
    </location>
</feature>
<feature type="region of interest" description="Disordered" evidence="6">
    <location>
        <begin position="1"/>
        <end position="39"/>
    </location>
</feature>
<dbReference type="AlphaFoldDB" id="A0A246WM32"/>
<dbReference type="InterPro" id="IPR051461">
    <property type="entry name" value="UPF0750_membrane"/>
</dbReference>
<keyword evidence="11" id="KW-1185">Reference proteome</keyword>
<dbReference type="GO" id="GO:0005886">
    <property type="term" value="C:plasma membrane"/>
    <property type="evidence" value="ECO:0007669"/>
    <property type="project" value="UniProtKB-SubCell"/>
</dbReference>
<feature type="transmembrane region" description="Helical" evidence="7">
    <location>
        <begin position="185"/>
        <end position="207"/>
    </location>
</feature>
<dbReference type="Proteomes" id="UP000197596">
    <property type="component" value="Unassembled WGS sequence"/>
</dbReference>
<comment type="subcellular location">
    <subcellularLocation>
        <location evidence="1">Cell membrane</location>
        <topology evidence="1">Multi-pass membrane protein</topology>
    </subcellularLocation>
</comment>
<keyword evidence="3 7" id="KW-0812">Transmembrane</keyword>
<dbReference type="Pfam" id="PF02588">
    <property type="entry name" value="YitT_membrane"/>
    <property type="match status" value="1"/>
</dbReference>
<reference evidence="8 11" key="2">
    <citation type="journal article" date="2020" name="Front. Plant Sci.">
        <title>Isolation of Rhizosphere Bacteria That Improve Quality and Water Stress Tolerance in Greenhouse Ornamentals.</title>
        <authorList>
            <person name="Nordstedt N.P."/>
            <person name="Jones M.L."/>
        </authorList>
    </citation>
    <scope>NUCLEOTIDE SEQUENCE [LARGE SCALE GENOMIC DNA]</scope>
    <source>
        <strain evidence="8 11">C6C2</strain>
    </source>
</reference>